<evidence type="ECO:0000313" key="3">
    <source>
        <dbReference type="Proteomes" id="UP001604336"/>
    </source>
</evidence>
<accession>A0ABD1Q374</accession>
<feature type="compositionally biased region" description="Basic residues" evidence="1">
    <location>
        <begin position="1"/>
        <end position="10"/>
    </location>
</feature>
<dbReference type="EMBL" id="JBFOLK010000012">
    <property type="protein sequence ID" value="KAL2469629.1"/>
    <property type="molecule type" value="Genomic_DNA"/>
</dbReference>
<proteinExistence type="predicted"/>
<organism evidence="2 3">
    <name type="scientific">Abeliophyllum distichum</name>
    <dbReference type="NCBI Taxonomy" id="126358"/>
    <lineage>
        <taxon>Eukaryota</taxon>
        <taxon>Viridiplantae</taxon>
        <taxon>Streptophyta</taxon>
        <taxon>Embryophyta</taxon>
        <taxon>Tracheophyta</taxon>
        <taxon>Spermatophyta</taxon>
        <taxon>Magnoliopsida</taxon>
        <taxon>eudicotyledons</taxon>
        <taxon>Gunneridae</taxon>
        <taxon>Pentapetalae</taxon>
        <taxon>asterids</taxon>
        <taxon>lamiids</taxon>
        <taxon>Lamiales</taxon>
        <taxon>Oleaceae</taxon>
        <taxon>Forsythieae</taxon>
        <taxon>Abeliophyllum</taxon>
    </lineage>
</organism>
<dbReference type="PANTHER" id="PTHR34657:SF4">
    <property type="entry name" value="EMBRYO SAC DEVELOPMENT ARREST 6"/>
    <property type="match status" value="1"/>
</dbReference>
<evidence type="ECO:0008006" key="4">
    <source>
        <dbReference type="Google" id="ProtNLM"/>
    </source>
</evidence>
<dbReference type="AlphaFoldDB" id="A0ABD1Q374"/>
<name>A0ABD1Q374_9LAMI</name>
<feature type="region of interest" description="Disordered" evidence="1">
    <location>
        <begin position="1"/>
        <end position="48"/>
    </location>
</feature>
<dbReference type="Proteomes" id="UP001604336">
    <property type="component" value="Unassembled WGS sequence"/>
</dbReference>
<sequence length="148" mass="16149">MPVTSRKRKERGAFYDATSSRPLGPLTAVSPVVSRGNPTTSSNGAEQQPLCSNRLLAGYMAYEFLTKGTLLGERFDPARAEAVPVNSADSKRNRQFLSLSQSQQNVETEPSVKSKPQSYAEVASLLKGDVAHIPGILNPTQLTRWIQM</sequence>
<reference evidence="3" key="1">
    <citation type="submission" date="2024-07" db="EMBL/GenBank/DDBJ databases">
        <title>Two chromosome-level genome assemblies of Korean endemic species Abeliophyllum distichum and Forsythia ovata (Oleaceae).</title>
        <authorList>
            <person name="Jang H."/>
        </authorList>
    </citation>
    <scope>NUCLEOTIDE SEQUENCE [LARGE SCALE GENOMIC DNA]</scope>
</reference>
<gene>
    <name evidence="2" type="ORF">Adt_37765</name>
</gene>
<dbReference type="PANTHER" id="PTHR34657">
    <property type="entry name" value="EMBRYO SAC DEVELOPMENT ARREST 6"/>
    <property type="match status" value="1"/>
</dbReference>
<feature type="compositionally biased region" description="Polar residues" evidence="1">
    <location>
        <begin position="36"/>
        <end position="48"/>
    </location>
</feature>
<keyword evidence="3" id="KW-1185">Reference proteome</keyword>
<protein>
    <recommendedName>
        <fullName evidence="4">Embryo sac development arrest 6</fullName>
    </recommendedName>
</protein>
<evidence type="ECO:0000313" key="2">
    <source>
        <dbReference type="EMBL" id="KAL2469629.1"/>
    </source>
</evidence>
<evidence type="ECO:0000256" key="1">
    <source>
        <dbReference type="SAM" id="MobiDB-lite"/>
    </source>
</evidence>
<comment type="caution">
    <text evidence="2">The sequence shown here is derived from an EMBL/GenBank/DDBJ whole genome shotgun (WGS) entry which is preliminary data.</text>
</comment>